<feature type="compositionally biased region" description="Basic and acidic residues" evidence="1">
    <location>
        <begin position="43"/>
        <end position="64"/>
    </location>
</feature>
<name>A0ABP5F878_9ACTN</name>
<organism evidence="3 4">
    <name type="scientific">Catenulispora yoronensis</name>
    <dbReference type="NCBI Taxonomy" id="450799"/>
    <lineage>
        <taxon>Bacteria</taxon>
        <taxon>Bacillati</taxon>
        <taxon>Actinomycetota</taxon>
        <taxon>Actinomycetes</taxon>
        <taxon>Catenulisporales</taxon>
        <taxon>Catenulisporaceae</taxon>
        <taxon>Catenulispora</taxon>
    </lineage>
</organism>
<evidence type="ECO:0000256" key="2">
    <source>
        <dbReference type="SAM" id="Phobius"/>
    </source>
</evidence>
<accession>A0ABP5F878</accession>
<evidence type="ECO:0000313" key="3">
    <source>
        <dbReference type="EMBL" id="GAA2017817.1"/>
    </source>
</evidence>
<gene>
    <name evidence="3" type="ORF">GCM10009839_12220</name>
</gene>
<sequence length="414" mass="43211">MATKKNKRAGDPGDEPLLSDQEWADLERSFTKESTKSAAYKEPSARQRELTEKWKKDEPKDTGWRTDGPPADLSPKPGGGGPKSAPRPVRHRRPWLRNLVWALVAALVTVAIIGGPKLFSSSKGSEGASPAVPVGTASGAGTAASAASSLSSASTASTASAASARARAVTSDEQYFDGSPSQQWADGAAGIVPPAAVAVGGYSAQTVGAGYAALKTFLVAENLDPAVLMGGDPRAMFALLDPEQRLRAEYDGWAAKPSPDGDPTYLVTRFDPRTAMLMGHTVKTDGTMTATLSGADLQIEGDYRFVYIVAHKGDPGSWARVLVHRRIQFTLYPDARVPAGTHALTRYLSQFSNSACDVYNGYLNPQFTGRAADGAEPTGAPVDPYGTLTAPPSTGASGTASDSGSDGCHPVGTI</sequence>
<keyword evidence="2" id="KW-1133">Transmembrane helix</keyword>
<proteinExistence type="predicted"/>
<dbReference type="RefSeq" id="WP_344664503.1">
    <property type="nucleotide sequence ID" value="NZ_BAAAQN010000005.1"/>
</dbReference>
<protein>
    <submittedName>
        <fullName evidence="3">Uncharacterized protein</fullName>
    </submittedName>
</protein>
<keyword evidence="4" id="KW-1185">Reference proteome</keyword>
<feature type="region of interest" description="Disordered" evidence="1">
    <location>
        <begin position="1"/>
        <end position="90"/>
    </location>
</feature>
<comment type="caution">
    <text evidence="3">The sequence shown here is derived from an EMBL/GenBank/DDBJ whole genome shotgun (WGS) entry which is preliminary data.</text>
</comment>
<feature type="region of interest" description="Disordered" evidence="1">
    <location>
        <begin position="370"/>
        <end position="414"/>
    </location>
</feature>
<feature type="transmembrane region" description="Helical" evidence="2">
    <location>
        <begin position="99"/>
        <end position="119"/>
    </location>
</feature>
<keyword evidence="2" id="KW-0472">Membrane</keyword>
<dbReference type="Proteomes" id="UP001500751">
    <property type="component" value="Unassembled WGS sequence"/>
</dbReference>
<feature type="compositionally biased region" description="Basic and acidic residues" evidence="1">
    <location>
        <begin position="25"/>
        <end position="35"/>
    </location>
</feature>
<evidence type="ECO:0000313" key="4">
    <source>
        <dbReference type="Proteomes" id="UP001500751"/>
    </source>
</evidence>
<feature type="compositionally biased region" description="Low complexity" evidence="1">
    <location>
        <begin position="393"/>
        <end position="407"/>
    </location>
</feature>
<reference evidence="4" key="1">
    <citation type="journal article" date="2019" name="Int. J. Syst. Evol. Microbiol.">
        <title>The Global Catalogue of Microorganisms (GCM) 10K type strain sequencing project: providing services to taxonomists for standard genome sequencing and annotation.</title>
        <authorList>
            <consortium name="The Broad Institute Genomics Platform"/>
            <consortium name="The Broad Institute Genome Sequencing Center for Infectious Disease"/>
            <person name="Wu L."/>
            <person name="Ma J."/>
        </authorList>
    </citation>
    <scope>NUCLEOTIDE SEQUENCE [LARGE SCALE GENOMIC DNA]</scope>
    <source>
        <strain evidence="4">JCM 16014</strain>
    </source>
</reference>
<dbReference type="EMBL" id="BAAAQN010000005">
    <property type="protein sequence ID" value="GAA2017817.1"/>
    <property type="molecule type" value="Genomic_DNA"/>
</dbReference>
<keyword evidence="2" id="KW-0812">Transmembrane</keyword>
<evidence type="ECO:0000256" key="1">
    <source>
        <dbReference type="SAM" id="MobiDB-lite"/>
    </source>
</evidence>